<comment type="caution">
    <text evidence="3">The sequence shown here is derived from an EMBL/GenBank/DDBJ whole genome shotgun (WGS) entry which is preliminary data.</text>
</comment>
<protein>
    <submittedName>
        <fullName evidence="3">Tat pathway signal protein</fullName>
    </submittedName>
</protein>
<feature type="domain" description="Deoxyribonuclease NucA/NucB" evidence="2">
    <location>
        <begin position="1259"/>
        <end position="1313"/>
    </location>
</feature>
<dbReference type="InterPro" id="IPR029476">
    <property type="entry name" value="DNase_NucA_NucB"/>
</dbReference>
<dbReference type="EMBL" id="JARHTQ010000020">
    <property type="protein sequence ID" value="MDF2259103.1"/>
    <property type="molecule type" value="Genomic_DNA"/>
</dbReference>
<evidence type="ECO:0000256" key="1">
    <source>
        <dbReference type="SAM" id="MobiDB-lite"/>
    </source>
</evidence>
<dbReference type="SUPFAM" id="SSF69322">
    <property type="entry name" value="Tricorn protease domain 2"/>
    <property type="match status" value="1"/>
</dbReference>
<dbReference type="Proteomes" id="UP001220022">
    <property type="component" value="Unassembled WGS sequence"/>
</dbReference>
<feature type="compositionally biased region" description="Low complexity" evidence="1">
    <location>
        <begin position="324"/>
        <end position="337"/>
    </location>
</feature>
<feature type="region of interest" description="Disordered" evidence="1">
    <location>
        <begin position="300"/>
        <end position="379"/>
    </location>
</feature>
<gene>
    <name evidence="3" type="ORF">P2L57_26340</name>
</gene>
<proteinExistence type="predicted"/>
<name>A0ABT5Z5J9_9ACTN</name>
<organism evidence="3 4">
    <name type="scientific">Streptantibioticus ferralitis</name>
    <dbReference type="NCBI Taxonomy" id="236510"/>
    <lineage>
        <taxon>Bacteria</taxon>
        <taxon>Bacillati</taxon>
        <taxon>Actinomycetota</taxon>
        <taxon>Actinomycetes</taxon>
        <taxon>Kitasatosporales</taxon>
        <taxon>Streptomycetaceae</taxon>
        <taxon>Streptantibioticus</taxon>
    </lineage>
</organism>
<evidence type="ECO:0000313" key="4">
    <source>
        <dbReference type="Proteomes" id="UP001220022"/>
    </source>
</evidence>
<evidence type="ECO:0000313" key="3">
    <source>
        <dbReference type="EMBL" id="MDF2259103.1"/>
    </source>
</evidence>
<accession>A0ABT5Z5J9</accession>
<evidence type="ECO:0000259" key="2">
    <source>
        <dbReference type="Pfam" id="PF14040"/>
    </source>
</evidence>
<sequence length="1398" mass="148394">MKDPDKTLGKRWRSSTEQAVTSAADSDGLHLLVADGKNAYAWKTAAVLSEPGMPADTWIGNQCVIDHDHAAVVYAPRTFTNRQDLMTGGAFTAIVNLTTGQVTKMPLTASLAYFDPSCNPATHTAAFTAFRDNKTHLVTVDTSGKAVADTTVGGEVTSAVPTPDGVVAGVGNRLVRVDHAGHVKDLAATSKTPFDIQATGANTVAFLDRHGSSSAQVKVWDGHHAAGLASGKLGDLTLKQSGGGRVFLVGRDATATRLARSAVTAIDGNPDGDVSTGGSMVVDPVISPAAEAGLANISGAGRGFTESQTPPRAPRGKNISHDLTITATATSSGTATSQSLKAPGKVGGGQVSPELAGTPSAVKPKTAAAASGNANDPVDEDRWCSVPRNDIHQQALQPTPNQVEWAVDLAIRGDLHSSYLTQGDWRSQTGMATIDPQTMFPPPTLAGGGRIPAQIELGILAQESNLWQAESGSIPGQMGNPLAALAGFYGHKGSNPSDYWKIDWTKSDCGYGVGQVTDGMRMAGHEKPGETALPADEQKAIGLDYATNIAASLQILAAKWNELHKAGQTIAVNNDDPSRPENWFTAVWNYNLGFNPPTPHSNDPWGLGWYNNPANPIYPPSRLAFMDTTLDPKANHDAAHPQDWPYEEKVMGWAAWSIDTGFSYSTSGRQDWPGESGFSSAGFRPAWWNSDAERSAIKPPLDTFCNASNACDVSNPPPCETQHIDGCDILHWWSQPNATWKPDCATSCGHEAIKYTTFINEPGRGYRLQHGTPDCANAPANASVVDSAPAGVDTWSSCGKTTSNGTFQFTFAPDSDGKYEGKGDLHQVGGGWQGHFWYAHARNADHLGGDGGPMLVLGDWKLNAPLSGGQGQIWAHIPDTGAQAHDVVYSIITPFGTYHKTIDQGLYEANAWVSLGAYRFNNSIPEVQLANDTPGGTGDLDVAWDAMAFVPGDFSGMPRVDFPAENPNLPDIDEVAAQTPDTAPAPVNADTAKNVTTAMKATLGADKAKQTAAKCSAPDKSGQQICIGPFQSQPSGGAKPKVKPHAAGAASEPVPWCKTAPGSKYQYTRTQGCIRGGYALNVLKNGEVIGGGNVKIVQEILLTPTSNNFSVWTEFSLPDLTGVPEATLDSYLDTCWATADCTNTNLGAWSGATTWTNGDAHTAARTDTFSWNTVSNGQSTLGFTWDTTWSAPGTSTTANNSWRDQAYNIRCDNQVGGNTGCIFPTATPTLFLNTDKYPAAAAYYWVMAEKLASHPGSKKYNKPLHRLADDTTAKNNRKIVCDSTFNPPSTAIGKSCDEYPFAKSRESGGMTLTSGNACVQMYATKNPDGTYTLNLDPSYPYPTWQEICGRAAVTTTQNTAAGGDLGRFTTAMRLLDNDEYFVRTGFENCTLDEVCNIN</sequence>
<keyword evidence="4" id="KW-1185">Reference proteome</keyword>
<dbReference type="RefSeq" id="WP_275818568.1">
    <property type="nucleotide sequence ID" value="NZ_BAAANM010000010.1"/>
</dbReference>
<dbReference type="Pfam" id="PF14040">
    <property type="entry name" value="DNase_NucA_NucB"/>
    <property type="match status" value="1"/>
</dbReference>
<reference evidence="3 4" key="1">
    <citation type="submission" date="2023-03" db="EMBL/GenBank/DDBJ databases">
        <title>Draft genome sequence of type strain Streptomyces ferralitis JCM 14344.</title>
        <authorList>
            <person name="Klaysubun C."/>
            <person name="Duangmal K."/>
        </authorList>
    </citation>
    <scope>NUCLEOTIDE SEQUENCE [LARGE SCALE GENOMIC DNA]</scope>
    <source>
        <strain evidence="3 4">JCM 14344</strain>
    </source>
</reference>